<keyword evidence="6 7" id="KW-0472">Membrane</keyword>
<feature type="transmembrane region" description="Helical" evidence="7">
    <location>
        <begin position="6"/>
        <end position="33"/>
    </location>
</feature>
<dbReference type="InterPro" id="IPR028945">
    <property type="entry name" value="Get1"/>
</dbReference>
<dbReference type="GO" id="GO:0071816">
    <property type="term" value="P:tail-anchored membrane protein insertion into ER membrane"/>
    <property type="evidence" value="ECO:0007669"/>
    <property type="project" value="InterPro"/>
</dbReference>
<dbReference type="OrthoDB" id="69461at2759"/>
<dbReference type="Proteomes" id="UP000193944">
    <property type="component" value="Unassembled WGS sequence"/>
</dbReference>
<evidence type="ECO:0000256" key="2">
    <source>
        <dbReference type="ARBA" id="ARBA00010799"/>
    </source>
</evidence>
<organism evidence="8 9">
    <name type="scientific">Anaeromyces robustus</name>
    <dbReference type="NCBI Taxonomy" id="1754192"/>
    <lineage>
        <taxon>Eukaryota</taxon>
        <taxon>Fungi</taxon>
        <taxon>Fungi incertae sedis</taxon>
        <taxon>Chytridiomycota</taxon>
        <taxon>Chytridiomycota incertae sedis</taxon>
        <taxon>Neocallimastigomycetes</taxon>
        <taxon>Neocallimastigales</taxon>
        <taxon>Neocallimastigaceae</taxon>
        <taxon>Anaeromyces</taxon>
    </lineage>
</organism>
<evidence type="ECO:0000313" key="9">
    <source>
        <dbReference type="Proteomes" id="UP000193944"/>
    </source>
</evidence>
<evidence type="ECO:0000256" key="1">
    <source>
        <dbReference type="ARBA" id="ARBA00004477"/>
    </source>
</evidence>
<accession>A0A1Y1WQ08</accession>
<dbReference type="Gene3D" id="1.10.287.660">
    <property type="entry name" value="Helix hairpin bin"/>
    <property type="match status" value="1"/>
</dbReference>
<keyword evidence="9" id="KW-1185">Reference proteome</keyword>
<evidence type="ECO:0000256" key="7">
    <source>
        <dbReference type="SAM" id="Phobius"/>
    </source>
</evidence>
<dbReference type="AlphaFoldDB" id="A0A1Y1WQ08"/>
<comment type="similarity">
    <text evidence="2">Belongs to the WRB/GET1 family.</text>
</comment>
<keyword evidence="5 7" id="KW-1133">Transmembrane helix</keyword>
<dbReference type="GO" id="GO:0005789">
    <property type="term" value="C:endoplasmic reticulum membrane"/>
    <property type="evidence" value="ECO:0007669"/>
    <property type="project" value="UniProtKB-SubCell"/>
</dbReference>
<keyword evidence="4" id="KW-0256">Endoplasmic reticulum</keyword>
<gene>
    <name evidence="8" type="ORF">BCR32DRAFT_249414</name>
</gene>
<evidence type="ECO:0000256" key="3">
    <source>
        <dbReference type="ARBA" id="ARBA00022692"/>
    </source>
</evidence>
<evidence type="ECO:0000256" key="6">
    <source>
        <dbReference type="ARBA" id="ARBA00023136"/>
    </source>
</evidence>
<reference evidence="8 9" key="2">
    <citation type="submission" date="2016-08" db="EMBL/GenBank/DDBJ databases">
        <title>Pervasive Adenine N6-methylation of Active Genes in Fungi.</title>
        <authorList>
            <consortium name="DOE Joint Genome Institute"/>
            <person name="Mondo S.J."/>
            <person name="Dannebaum R.O."/>
            <person name="Kuo R.C."/>
            <person name="Labutti K."/>
            <person name="Haridas S."/>
            <person name="Kuo A."/>
            <person name="Salamov A."/>
            <person name="Ahrendt S.R."/>
            <person name="Lipzen A."/>
            <person name="Sullivan W."/>
            <person name="Andreopoulos W.B."/>
            <person name="Clum A."/>
            <person name="Lindquist E."/>
            <person name="Daum C."/>
            <person name="Ramamoorthy G.K."/>
            <person name="Gryganskyi A."/>
            <person name="Culley D."/>
            <person name="Magnuson J.K."/>
            <person name="James T.Y."/>
            <person name="O'Malley M.A."/>
            <person name="Stajich J.E."/>
            <person name="Spatafora J.W."/>
            <person name="Visel A."/>
            <person name="Grigoriev I.V."/>
        </authorList>
    </citation>
    <scope>NUCLEOTIDE SEQUENCE [LARGE SCALE GENOMIC DNA]</scope>
    <source>
        <strain evidence="8 9">S4</strain>
    </source>
</reference>
<dbReference type="Pfam" id="PF04420">
    <property type="entry name" value="CHD5"/>
    <property type="match status" value="1"/>
</dbReference>
<dbReference type="InterPro" id="IPR029012">
    <property type="entry name" value="Helix_hairpin_bin_sf"/>
</dbReference>
<reference evidence="8 9" key="1">
    <citation type="submission" date="2016-08" db="EMBL/GenBank/DDBJ databases">
        <title>A Parts List for Fungal Cellulosomes Revealed by Comparative Genomics.</title>
        <authorList>
            <consortium name="DOE Joint Genome Institute"/>
            <person name="Haitjema C.H."/>
            <person name="Gilmore S.P."/>
            <person name="Henske J.K."/>
            <person name="Solomon K.V."/>
            <person name="De Groot R."/>
            <person name="Kuo A."/>
            <person name="Mondo S.J."/>
            <person name="Salamov A.A."/>
            <person name="Labutti K."/>
            <person name="Zhao Z."/>
            <person name="Chiniquy J."/>
            <person name="Barry K."/>
            <person name="Brewer H.M."/>
            <person name="Purvine S.O."/>
            <person name="Wright A.T."/>
            <person name="Boxma B."/>
            <person name="Van Alen T."/>
            <person name="Hackstein J.H."/>
            <person name="Baker S.E."/>
            <person name="Grigoriev I.V."/>
            <person name="O'Malley M.A."/>
        </authorList>
    </citation>
    <scope>NUCLEOTIDE SEQUENCE [LARGE SCALE GENOMIC DNA]</scope>
    <source>
        <strain evidence="8 9">S4</strain>
    </source>
</reference>
<evidence type="ECO:0000256" key="4">
    <source>
        <dbReference type="ARBA" id="ARBA00022824"/>
    </source>
</evidence>
<dbReference type="EMBL" id="MCFG01000346">
    <property type="protein sequence ID" value="ORX75621.1"/>
    <property type="molecule type" value="Genomic_DNA"/>
</dbReference>
<feature type="transmembrane region" description="Helical" evidence="7">
    <location>
        <begin position="100"/>
        <end position="121"/>
    </location>
</feature>
<dbReference type="GO" id="GO:0043529">
    <property type="term" value="C:GET complex"/>
    <property type="evidence" value="ECO:0007669"/>
    <property type="project" value="TreeGrafter"/>
</dbReference>
<proteinExistence type="inferred from homology"/>
<comment type="caution">
    <text evidence="8">The sequence shown here is derived from an EMBL/GenBank/DDBJ whole genome shotgun (WGS) entry which is preliminary data.</text>
</comment>
<sequence>MNPIVIFIIVFILESVSFFGYSKVASILSLFYCKIFESELFNKIAEHKKEVIHLKKKLNDISCQDEFAKWVKVNRRLTAATAKYEEASSKGSSVQSSTTLMINLVLKVLLVVVRMGLILIFRKQPLFYANNEWLGVFSYFMTKNGAVHIIVWMLICSNISKRILTAIKKK</sequence>
<dbReference type="GO" id="GO:0043495">
    <property type="term" value="F:protein-membrane adaptor activity"/>
    <property type="evidence" value="ECO:0007669"/>
    <property type="project" value="TreeGrafter"/>
</dbReference>
<name>A0A1Y1WQ08_9FUNG</name>
<protein>
    <recommendedName>
        <fullName evidence="10">Guided entry of tail-anchored proteins 1</fullName>
    </recommendedName>
</protein>
<dbReference type="PANTHER" id="PTHR42650:SF1">
    <property type="entry name" value="GUIDED ENTRY OF TAIL-ANCHORED PROTEINS FACTOR 1"/>
    <property type="match status" value="1"/>
</dbReference>
<evidence type="ECO:0000256" key="5">
    <source>
        <dbReference type="ARBA" id="ARBA00022989"/>
    </source>
</evidence>
<feature type="transmembrane region" description="Helical" evidence="7">
    <location>
        <begin position="133"/>
        <end position="155"/>
    </location>
</feature>
<keyword evidence="3 7" id="KW-0812">Transmembrane</keyword>
<evidence type="ECO:0008006" key="10">
    <source>
        <dbReference type="Google" id="ProtNLM"/>
    </source>
</evidence>
<evidence type="ECO:0000313" key="8">
    <source>
        <dbReference type="EMBL" id="ORX75621.1"/>
    </source>
</evidence>
<comment type="subcellular location">
    <subcellularLocation>
        <location evidence="1">Endoplasmic reticulum membrane</location>
        <topology evidence="1">Multi-pass membrane protein</topology>
    </subcellularLocation>
</comment>
<dbReference type="PANTHER" id="PTHR42650">
    <property type="entry name" value="TAIL-ANCHORED PROTEIN INSERTION RECEPTOR WRB"/>
    <property type="match status" value="1"/>
</dbReference>